<name>A0A2U1NUN7_ARTAN</name>
<feature type="compositionally biased region" description="Polar residues" evidence="1">
    <location>
        <begin position="40"/>
        <end position="49"/>
    </location>
</feature>
<organism evidence="3 4">
    <name type="scientific">Artemisia annua</name>
    <name type="common">Sweet wormwood</name>
    <dbReference type="NCBI Taxonomy" id="35608"/>
    <lineage>
        <taxon>Eukaryota</taxon>
        <taxon>Viridiplantae</taxon>
        <taxon>Streptophyta</taxon>
        <taxon>Embryophyta</taxon>
        <taxon>Tracheophyta</taxon>
        <taxon>Spermatophyta</taxon>
        <taxon>Magnoliopsida</taxon>
        <taxon>eudicotyledons</taxon>
        <taxon>Gunneridae</taxon>
        <taxon>Pentapetalae</taxon>
        <taxon>asterids</taxon>
        <taxon>campanulids</taxon>
        <taxon>Asterales</taxon>
        <taxon>Asteraceae</taxon>
        <taxon>Asteroideae</taxon>
        <taxon>Anthemideae</taxon>
        <taxon>Artemisiinae</taxon>
        <taxon>Artemisia</taxon>
    </lineage>
</organism>
<reference evidence="3 4" key="1">
    <citation type="journal article" date="2018" name="Mol. Plant">
        <title>The genome of Artemisia annua provides insight into the evolution of Asteraceae family and artemisinin biosynthesis.</title>
        <authorList>
            <person name="Shen Q."/>
            <person name="Zhang L."/>
            <person name="Liao Z."/>
            <person name="Wang S."/>
            <person name="Yan T."/>
            <person name="Shi P."/>
            <person name="Liu M."/>
            <person name="Fu X."/>
            <person name="Pan Q."/>
            <person name="Wang Y."/>
            <person name="Lv Z."/>
            <person name="Lu X."/>
            <person name="Zhang F."/>
            <person name="Jiang W."/>
            <person name="Ma Y."/>
            <person name="Chen M."/>
            <person name="Hao X."/>
            <person name="Li L."/>
            <person name="Tang Y."/>
            <person name="Lv G."/>
            <person name="Zhou Y."/>
            <person name="Sun X."/>
            <person name="Brodelius P.E."/>
            <person name="Rose J.K.C."/>
            <person name="Tang K."/>
        </authorList>
    </citation>
    <scope>NUCLEOTIDE SEQUENCE [LARGE SCALE GENOMIC DNA]</scope>
    <source>
        <strain evidence="4">cv. Huhao1</strain>
        <tissue evidence="3">Leaf</tissue>
    </source>
</reference>
<protein>
    <submittedName>
        <fullName evidence="3">Uncharacterized protein</fullName>
    </submittedName>
</protein>
<proteinExistence type="predicted"/>
<feature type="region of interest" description="Disordered" evidence="1">
    <location>
        <begin position="40"/>
        <end position="69"/>
    </location>
</feature>
<accession>A0A2U1NUN7</accession>
<gene>
    <name evidence="3" type="ORF">CTI12_AA201760</name>
</gene>
<keyword evidence="4" id="KW-1185">Reference proteome</keyword>
<keyword evidence="2" id="KW-0812">Transmembrane</keyword>
<dbReference type="Proteomes" id="UP000245207">
    <property type="component" value="Unassembled WGS sequence"/>
</dbReference>
<dbReference type="EMBL" id="PKPP01002155">
    <property type="protein sequence ID" value="PWA77235.1"/>
    <property type="molecule type" value="Genomic_DNA"/>
</dbReference>
<evidence type="ECO:0000256" key="2">
    <source>
        <dbReference type="SAM" id="Phobius"/>
    </source>
</evidence>
<evidence type="ECO:0000256" key="1">
    <source>
        <dbReference type="SAM" id="MobiDB-lite"/>
    </source>
</evidence>
<evidence type="ECO:0000313" key="3">
    <source>
        <dbReference type="EMBL" id="PWA77235.1"/>
    </source>
</evidence>
<keyword evidence="2" id="KW-0472">Membrane</keyword>
<evidence type="ECO:0000313" key="4">
    <source>
        <dbReference type="Proteomes" id="UP000245207"/>
    </source>
</evidence>
<dbReference type="AlphaFoldDB" id="A0A2U1NUN7"/>
<keyword evidence="2" id="KW-1133">Transmembrane helix</keyword>
<sequence length="164" mass="17726">MATKVTIIVLHLYLISFFFFISPTLAIFWNPPSYYRGIQGNPSPRSSKNMGAPSLPSGPWPPNTNTNTPPVNNMGPPSFPYGPPNTYTNTPPVNNVPSGCSVQMSGDCSQGNTNSCIRHVRCIQHSSTRTSSCNAQINGNCNQQSCIKEVNCIGNNCSVRNSCP</sequence>
<feature type="transmembrane region" description="Helical" evidence="2">
    <location>
        <begin position="7"/>
        <end position="29"/>
    </location>
</feature>
<comment type="caution">
    <text evidence="3">The sequence shown here is derived from an EMBL/GenBank/DDBJ whole genome shotgun (WGS) entry which is preliminary data.</text>
</comment>